<reference evidence="2" key="1">
    <citation type="journal article" date="2022" name="Mol. Ecol. Resour.">
        <title>The genomes of chicory, endive, great burdock and yacon provide insights into Asteraceae palaeo-polyploidization history and plant inulin production.</title>
        <authorList>
            <person name="Fan W."/>
            <person name="Wang S."/>
            <person name="Wang H."/>
            <person name="Wang A."/>
            <person name="Jiang F."/>
            <person name="Liu H."/>
            <person name="Zhao H."/>
            <person name="Xu D."/>
            <person name="Zhang Y."/>
        </authorList>
    </citation>
    <scope>NUCLEOTIDE SEQUENCE [LARGE SCALE GENOMIC DNA]</scope>
    <source>
        <strain evidence="2">cv. Niubang</strain>
    </source>
</reference>
<dbReference type="Proteomes" id="UP001055879">
    <property type="component" value="Linkage Group LG17"/>
</dbReference>
<proteinExistence type="predicted"/>
<accession>A0ACB8XJH5</accession>
<name>A0ACB8XJH5_ARCLA</name>
<keyword evidence="2" id="KW-1185">Reference proteome</keyword>
<evidence type="ECO:0000313" key="2">
    <source>
        <dbReference type="Proteomes" id="UP001055879"/>
    </source>
</evidence>
<dbReference type="EMBL" id="CM042063">
    <property type="protein sequence ID" value="KAI3667416.1"/>
    <property type="molecule type" value="Genomic_DNA"/>
</dbReference>
<comment type="caution">
    <text evidence="1">The sequence shown here is derived from an EMBL/GenBank/DDBJ whole genome shotgun (WGS) entry which is preliminary data.</text>
</comment>
<evidence type="ECO:0000313" key="1">
    <source>
        <dbReference type="EMBL" id="KAI3667416.1"/>
    </source>
</evidence>
<protein>
    <submittedName>
        <fullName evidence="1">Uncharacterized protein</fullName>
    </submittedName>
</protein>
<reference evidence="1 2" key="2">
    <citation type="journal article" date="2022" name="Mol. Ecol. Resour.">
        <title>The genomes of chicory, endive, great burdock and yacon provide insights into Asteraceae paleo-polyploidization history and plant inulin production.</title>
        <authorList>
            <person name="Fan W."/>
            <person name="Wang S."/>
            <person name="Wang H."/>
            <person name="Wang A."/>
            <person name="Jiang F."/>
            <person name="Liu H."/>
            <person name="Zhao H."/>
            <person name="Xu D."/>
            <person name="Zhang Y."/>
        </authorList>
    </citation>
    <scope>NUCLEOTIDE SEQUENCE [LARGE SCALE GENOMIC DNA]</scope>
    <source>
        <strain evidence="2">cv. Niubang</strain>
    </source>
</reference>
<gene>
    <name evidence="1" type="ORF">L6452_42473</name>
</gene>
<sequence length="115" mass="12954">MMEPTTGGRRVTKETPIQIGNRQETEDGNHCLNLSWNIGAIKETPISSLNALQFFLNVEDTGLEITEEWKRRRGNLQSMGRKITIACRNTNDTRCNDMYTGIEACESSKATETTN</sequence>
<organism evidence="1 2">
    <name type="scientific">Arctium lappa</name>
    <name type="common">Greater burdock</name>
    <name type="synonym">Lappa major</name>
    <dbReference type="NCBI Taxonomy" id="4217"/>
    <lineage>
        <taxon>Eukaryota</taxon>
        <taxon>Viridiplantae</taxon>
        <taxon>Streptophyta</taxon>
        <taxon>Embryophyta</taxon>
        <taxon>Tracheophyta</taxon>
        <taxon>Spermatophyta</taxon>
        <taxon>Magnoliopsida</taxon>
        <taxon>eudicotyledons</taxon>
        <taxon>Gunneridae</taxon>
        <taxon>Pentapetalae</taxon>
        <taxon>asterids</taxon>
        <taxon>campanulids</taxon>
        <taxon>Asterales</taxon>
        <taxon>Asteraceae</taxon>
        <taxon>Carduoideae</taxon>
        <taxon>Cardueae</taxon>
        <taxon>Arctiinae</taxon>
        <taxon>Arctium</taxon>
    </lineage>
</organism>